<dbReference type="AlphaFoldDB" id="A0A5E4PRM1"/>
<protein>
    <submittedName>
        <fullName evidence="2">Uncharacterized protein</fullName>
    </submittedName>
</protein>
<keyword evidence="3" id="KW-1185">Reference proteome</keyword>
<name>A0A5E4PRM1_9NEOP</name>
<evidence type="ECO:0000313" key="2">
    <source>
        <dbReference type="EMBL" id="VVC87612.1"/>
    </source>
</evidence>
<evidence type="ECO:0000256" key="1">
    <source>
        <dbReference type="SAM" id="MobiDB-lite"/>
    </source>
</evidence>
<feature type="region of interest" description="Disordered" evidence="1">
    <location>
        <begin position="40"/>
        <end position="61"/>
    </location>
</feature>
<organism evidence="2 3">
    <name type="scientific">Leptidea sinapis</name>
    <dbReference type="NCBI Taxonomy" id="189913"/>
    <lineage>
        <taxon>Eukaryota</taxon>
        <taxon>Metazoa</taxon>
        <taxon>Ecdysozoa</taxon>
        <taxon>Arthropoda</taxon>
        <taxon>Hexapoda</taxon>
        <taxon>Insecta</taxon>
        <taxon>Pterygota</taxon>
        <taxon>Neoptera</taxon>
        <taxon>Endopterygota</taxon>
        <taxon>Lepidoptera</taxon>
        <taxon>Glossata</taxon>
        <taxon>Ditrysia</taxon>
        <taxon>Papilionoidea</taxon>
        <taxon>Pieridae</taxon>
        <taxon>Dismorphiinae</taxon>
        <taxon>Leptidea</taxon>
    </lineage>
</organism>
<gene>
    <name evidence="2" type="ORF">LSINAPIS_LOCUS1166</name>
</gene>
<dbReference type="Proteomes" id="UP000324832">
    <property type="component" value="Unassembled WGS sequence"/>
</dbReference>
<feature type="region of interest" description="Disordered" evidence="1">
    <location>
        <begin position="1"/>
        <end position="20"/>
    </location>
</feature>
<proteinExistence type="predicted"/>
<reference evidence="2 3" key="1">
    <citation type="submission" date="2017-07" db="EMBL/GenBank/DDBJ databases">
        <authorList>
            <person name="Talla V."/>
            <person name="Backstrom N."/>
        </authorList>
    </citation>
    <scope>NUCLEOTIDE SEQUENCE [LARGE SCALE GENOMIC DNA]</scope>
</reference>
<feature type="compositionally biased region" description="Basic and acidic residues" evidence="1">
    <location>
        <begin position="42"/>
        <end position="57"/>
    </location>
</feature>
<sequence length="121" mass="13257">MISQLSPHPENRKNVRRKNKNVLQDIATAKNILTKSINVDSVNRKDANPATDSDRSDSAVTEDVEVTAVSVTEPVRQTAIIEGILSPQSVLRAGESASVVFRFVRCPEGIGRITQTFPFIP</sequence>
<dbReference type="EMBL" id="FZQP02000149">
    <property type="protein sequence ID" value="VVC87612.1"/>
    <property type="molecule type" value="Genomic_DNA"/>
</dbReference>
<accession>A0A5E4PRM1</accession>
<evidence type="ECO:0000313" key="3">
    <source>
        <dbReference type="Proteomes" id="UP000324832"/>
    </source>
</evidence>